<evidence type="ECO:0000313" key="2">
    <source>
        <dbReference type="EMBL" id="GJT88282.1"/>
    </source>
</evidence>
<gene>
    <name evidence="2" type="ORF">Tco_1069999</name>
</gene>
<dbReference type="EMBL" id="BQNB010019716">
    <property type="protein sequence ID" value="GJT88282.1"/>
    <property type="molecule type" value="Genomic_DNA"/>
</dbReference>
<feature type="region of interest" description="Disordered" evidence="1">
    <location>
        <begin position="221"/>
        <end position="241"/>
    </location>
</feature>
<evidence type="ECO:0000256" key="1">
    <source>
        <dbReference type="SAM" id="MobiDB-lite"/>
    </source>
</evidence>
<proteinExistence type="predicted"/>
<comment type="caution">
    <text evidence="2">The sequence shown here is derived from an EMBL/GenBank/DDBJ whole genome shotgun (WGS) entry which is preliminary data.</text>
</comment>
<reference evidence="2" key="1">
    <citation type="journal article" date="2022" name="Int. J. Mol. Sci.">
        <title>Draft Genome of Tanacetum Coccineum: Genomic Comparison of Closely Related Tanacetum-Family Plants.</title>
        <authorList>
            <person name="Yamashiro T."/>
            <person name="Shiraishi A."/>
            <person name="Nakayama K."/>
            <person name="Satake H."/>
        </authorList>
    </citation>
    <scope>NUCLEOTIDE SEQUENCE</scope>
</reference>
<accession>A0ABQ5HLZ1</accession>
<evidence type="ECO:0000313" key="3">
    <source>
        <dbReference type="Proteomes" id="UP001151760"/>
    </source>
</evidence>
<keyword evidence="3" id="KW-1185">Reference proteome</keyword>
<sequence length="241" mass="27464">MMLMSKSPRQTNITEKNLLQKNKLEANKLGNLKPIESFGPKRRKNFWRNVFNAQYSEDAQKGEMTSSGNFLVQTTPKRETSWSVGIARGTRRGPKAHRWDGGFYGEETETRGAWRRASRRIGVVSNFHHIFCVSRDLKTAEFFADRLVILCINRGRQNRLAPISSSHRELRAKGINTDSVDTSTKKPRGQFDRNMNPKCLEGNDAIVVKSDVSSFRSLARTADAKRKRHANRHPAGFQTVM</sequence>
<organism evidence="2 3">
    <name type="scientific">Tanacetum coccineum</name>
    <dbReference type="NCBI Taxonomy" id="301880"/>
    <lineage>
        <taxon>Eukaryota</taxon>
        <taxon>Viridiplantae</taxon>
        <taxon>Streptophyta</taxon>
        <taxon>Embryophyta</taxon>
        <taxon>Tracheophyta</taxon>
        <taxon>Spermatophyta</taxon>
        <taxon>Magnoliopsida</taxon>
        <taxon>eudicotyledons</taxon>
        <taxon>Gunneridae</taxon>
        <taxon>Pentapetalae</taxon>
        <taxon>asterids</taxon>
        <taxon>campanulids</taxon>
        <taxon>Asterales</taxon>
        <taxon>Asteraceae</taxon>
        <taxon>Asteroideae</taxon>
        <taxon>Anthemideae</taxon>
        <taxon>Anthemidinae</taxon>
        <taxon>Tanacetum</taxon>
    </lineage>
</organism>
<reference evidence="2" key="2">
    <citation type="submission" date="2022-01" db="EMBL/GenBank/DDBJ databases">
        <authorList>
            <person name="Yamashiro T."/>
            <person name="Shiraishi A."/>
            <person name="Satake H."/>
            <person name="Nakayama K."/>
        </authorList>
    </citation>
    <scope>NUCLEOTIDE SEQUENCE</scope>
</reference>
<protein>
    <submittedName>
        <fullName evidence="2">Uncharacterized protein</fullName>
    </submittedName>
</protein>
<dbReference type="Proteomes" id="UP001151760">
    <property type="component" value="Unassembled WGS sequence"/>
</dbReference>
<name>A0ABQ5HLZ1_9ASTR</name>